<keyword evidence="2" id="KW-1133">Transmembrane helix</keyword>
<dbReference type="Proteomes" id="UP000234778">
    <property type="component" value="Unassembled WGS sequence"/>
</dbReference>
<sequence>MASSPYLDDDGQPRYGQRVSPEELEQIRREQGLDSPVQAAGLRGEEETEPAAPSSMRPGWGEDSNPYSYTGQRPGGPGESWAQVPSVQPPAGGWSWQQDGARQPRRRRWGMLVTGLVMLIVLPIALGVGAVLTVVNGSLSTGSVLTDSGEVYLDQGQAVGLYSSDASVSTEQCSVTAPSGEAVEVTAIGQDLPYASLTAPESGAYTVSCPSGTQGIVVGPALNTDRIVPAGVMLLGAGACGVIGLGLTIADLVRLSRRR</sequence>
<protein>
    <submittedName>
        <fullName evidence="3">Uncharacterized protein</fullName>
    </submittedName>
</protein>
<keyword evidence="2" id="KW-0472">Membrane</keyword>
<dbReference type="RefSeq" id="WP_101638219.1">
    <property type="nucleotide sequence ID" value="NZ_JADNGB010000005.1"/>
</dbReference>
<evidence type="ECO:0000313" key="4">
    <source>
        <dbReference type="Proteomes" id="UP000234778"/>
    </source>
</evidence>
<organism evidence="3 4">
    <name type="scientific">Actinomyces urogenitalis</name>
    <dbReference type="NCBI Taxonomy" id="103621"/>
    <lineage>
        <taxon>Bacteria</taxon>
        <taxon>Bacillati</taxon>
        <taxon>Actinomycetota</taxon>
        <taxon>Actinomycetes</taxon>
        <taxon>Actinomycetales</taxon>
        <taxon>Actinomycetaceae</taxon>
        <taxon>Actinomyces</taxon>
    </lineage>
</organism>
<dbReference type="GeneID" id="81708768"/>
<dbReference type="EMBL" id="PKHA01000007">
    <property type="protein sequence ID" value="PKY98427.1"/>
    <property type="molecule type" value="Genomic_DNA"/>
</dbReference>
<feature type="transmembrane region" description="Helical" evidence="2">
    <location>
        <begin position="227"/>
        <end position="253"/>
    </location>
</feature>
<proteinExistence type="predicted"/>
<evidence type="ECO:0000256" key="1">
    <source>
        <dbReference type="SAM" id="MobiDB-lite"/>
    </source>
</evidence>
<feature type="transmembrane region" description="Helical" evidence="2">
    <location>
        <begin position="112"/>
        <end position="135"/>
    </location>
</feature>
<evidence type="ECO:0000256" key="2">
    <source>
        <dbReference type="SAM" id="Phobius"/>
    </source>
</evidence>
<feature type="region of interest" description="Disordered" evidence="1">
    <location>
        <begin position="1"/>
        <end position="101"/>
    </location>
</feature>
<keyword evidence="2" id="KW-0812">Transmembrane</keyword>
<dbReference type="AlphaFoldDB" id="A0A2I1KS57"/>
<evidence type="ECO:0000313" key="3">
    <source>
        <dbReference type="EMBL" id="PKY98427.1"/>
    </source>
</evidence>
<gene>
    <name evidence="3" type="ORF">CYJ26_07475</name>
</gene>
<comment type="caution">
    <text evidence="3">The sequence shown here is derived from an EMBL/GenBank/DDBJ whole genome shotgun (WGS) entry which is preliminary data.</text>
</comment>
<name>A0A2I1KS57_9ACTO</name>
<accession>A0A2I1KS57</accession>
<reference evidence="3 4" key="1">
    <citation type="submission" date="2017-12" db="EMBL/GenBank/DDBJ databases">
        <title>Phylogenetic diversity of female urinary microbiome.</title>
        <authorList>
            <person name="Thomas-White K."/>
            <person name="Wolfe A.J."/>
        </authorList>
    </citation>
    <scope>NUCLEOTIDE SEQUENCE [LARGE SCALE GENOMIC DNA]</scope>
    <source>
        <strain evidence="3 4">UMB0319</strain>
    </source>
</reference>